<comment type="caution">
    <text evidence="3">The sequence shown here is derived from an EMBL/GenBank/DDBJ whole genome shotgun (WGS) entry which is preliminary data.</text>
</comment>
<reference evidence="3 4" key="1">
    <citation type="journal article" date="2015" name="Stand. Genomic Sci.">
        <title>Genomic Encyclopedia of Bacterial and Archaeal Type Strains, Phase III: the genomes of soil and plant-associated and newly described type strains.</title>
        <authorList>
            <person name="Whitman W.B."/>
            <person name="Woyke T."/>
            <person name="Klenk H.P."/>
            <person name="Zhou Y."/>
            <person name="Lilburn T.G."/>
            <person name="Beck B.J."/>
            <person name="De Vos P."/>
            <person name="Vandamme P."/>
            <person name="Eisen J.A."/>
            <person name="Garrity G."/>
            <person name="Hugenholtz P."/>
            <person name="Kyrpides N.C."/>
        </authorList>
    </citation>
    <scope>NUCLEOTIDE SEQUENCE [LARGE SCALE GENOMIC DNA]</scope>
    <source>
        <strain evidence="3 4">CGMCC 1.10822</strain>
    </source>
</reference>
<evidence type="ECO:0000313" key="4">
    <source>
        <dbReference type="Proteomes" id="UP000318431"/>
    </source>
</evidence>
<dbReference type="Proteomes" id="UP000318431">
    <property type="component" value="Unassembled WGS sequence"/>
</dbReference>
<protein>
    <submittedName>
        <fullName evidence="3">ADP-heptose:LPS heptosyltransferase</fullName>
    </submittedName>
</protein>
<dbReference type="RefSeq" id="WP_145648326.1">
    <property type="nucleotide sequence ID" value="NZ_VLLB01000002.1"/>
</dbReference>
<accession>A0A562REI9</accession>
<dbReference type="GO" id="GO:0009244">
    <property type="term" value="P:lipopolysaccharide core region biosynthetic process"/>
    <property type="evidence" value="ECO:0007669"/>
    <property type="project" value="TreeGrafter"/>
</dbReference>
<name>A0A562REI9_9BURK</name>
<dbReference type="PANTHER" id="PTHR30160">
    <property type="entry name" value="TETRAACYLDISACCHARIDE 4'-KINASE-RELATED"/>
    <property type="match status" value="1"/>
</dbReference>
<gene>
    <name evidence="3" type="ORF">IP91_01551</name>
</gene>
<proteinExistence type="predicted"/>
<evidence type="ECO:0000256" key="2">
    <source>
        <dbReference type="ARBA" id="ARBA00022679"/>
    </source>
</evidence>
<dbReference type="GO" id="GO:0008713">
    <property type="term" value="F:ADP-heptose-lipopolysaccharide heptosyltransferase activity"/>
    <property type="evidence" value="ECO:0007669"/>
    <property type="project" value="TreeGrafter"/>
</dbReference>
<dbReference type="CDD" id="cd03789">
    <property type="entry name" value="GT9_LPS_heptosyltransferase"/>
    <property type="match status" value="1"/>
</dbReference>
<organism evidence="3 4">
    <name type="scientific">Pseudoduganella lurida</name>
    <dbReference type="NCBI Taxonomy" id="1036180"/>
    <lineage>
        <taxon>Bacteria</taxon>
        <taxon>Pseudomonadati</taxon>
        <taxon>Pseudomonadota</taxon>
        <taxon>Betaproteobacteria</taxon>
        <taxon>Burkholderiales</taxon>
        <taxon>Oxalobacteraceae</taxon>
        <taxon>Telluria group</taxon>
        <taxon>Pseudoduganella</taxon>
    </lineage>
</organism>
<dbReference type="OrthoDB" id="9797795at2"/>
<dbReference type="Pfam" id="PF01075">
    <property type="entry name" value="Glyco_transf_9"/>
    <property type="match status" value="1"/>
</dbReference>
<evidence type="ECO:0000313" key="3">
    <source>
        <dbReference type="EMBL" id="TWI67438.1"/>
    </source>
</evidence>
<dbReference type="InterPro" id="IPR051199">
    <property type="entry name" value="LPS_LOS_Heptosyltrfase"/>
</dbReference>
<dbReference type="Gene3D" id="3.40.50.2000">
    <property type="entry name" value="Glycogen Phosphorylase B"/>
    <property type="match status" value="2"/>
</dbReference>
<dbReference type="GO" id="GO:0005829">
    <property type="term" value="C:cytosol"/>
    <property type="evidence" value="ECO:0007669"/>
    <property type="project" value="TreeGrafter"/>
</dbReference>
<dbReference type="EMBL" id="VLLB01000002">
    <property type="protein sequence ID" value="TWI67438.1"/>
    <property type="molecule type" value="Genomic_DNA"/>
</dbReference>
<dbReference type="AlphaFoldDB" id="A0A562REI9"/>
<keyword evidence="4" id="KW-1185">Reference proteome</keyword>
<dbReference type="InterPro" id="IPR002201">
    <property type="entry name" value="Glyco_trans_9"/>
</dbReference>
<keyword evidence="2 3" id="KW-0808">Transferase</keyword>
<sequence>MPPALSRILICRTDNIGDVVLTLPLAGYLKGLIPGVQVDMVCRAYAAPVVRCCRFVDRVLALEELDIERFFDDESYDTVIFAFPQRALALAARRAGVRNRVGTSHRLQHWWTCNRLAHFSRVRSSLHEAQLNFLLLKPLGIDHVPALAEIPPLYGLHAPHLPEIDALFAAAPFNLILHPKSNGNGREWPLGRYAELAEQLRADPDVAIWVTGSRAEGELLQREAGALLASPNVRNLCGRYDLLGLVALIGQADGLVASGTGPLHMAAALGRNTLGLFPPVQPIDIKRWGALGARATSMAAEKQCDSCTGAASCVCMTAIGADQVARVVAGWRAGTVTRDTKASVATAWP</sequence>
<keyword evidence="1" id="KW-0328">Glycosyltransferase</keyword>
<dbReference type="SUPFAM" id="SSF53756">
    <property type="entry name" value="UDP-Glycosyltransferase/glycogen phosphorylase"/>
    <property type="match status" value="1"/>
</dbReference>
<dbReference type="PANTHER" id="PTHR30160:SF15">
    <property type="entry name" value="GLYCOSYLTRANSFERASE HI_0523-RELATED"/>
    <property type="match status" value="1"/>
</dbReference>
<evidence type="ECO:0000256" key="1">
    <source>
        <dbReference type="ARBA" id="ARBA00022676"/>
    </source>
</evidence>